<accession>A0A0M7AFM8</accession>
<protein>
    <submittedName>
        <fullName evidence="2">Putative secreted protein</fullName>
    </submittedName>
</protein>
<evidence type="ECO:0000256" key="1">
    <source>
        <dbReference type="SAM" id="Phobius"/>
    </source>
</evidence>
<evidence type="ECO:0000313" key="2">
    <source>
        <dbReference type="EMBL" id="CTQ73242.1"/>
    </source>
</evidence>
<keyword evidence="1" id="KW-0812">Transmembrane</keyword>
<dbReference type="STRING" id="388408.LAX5112_03472"/>
<organism evidence="2 3">
    <name type="scientific">Roseibium alexandrii</name>
    <dbReference type="NCBI Taxonomy" id="388408"/>
    <lineage>
        <taxon>Bacteria</taxon>
        <taxon>Pseudomonadati</taxon>
        <taxon>Pseudomonadota</taxon>
        <taxon>Alphaproteobacteria</taxon>
        <taxon>Hyphomicrobiales</taxon>
        <taxon>Stappiaceae</taxon>
        <taxon>Roseibium</taxon>
    </lineage>
</organism>
<dbReference type="EMBL" id="CXWD01000014">
    <property type="protein sequence ID" value="CTQ73242.1"/>
    <property type="molecule type" value="Genomic_DNA"/>
</dbReference>
<proteinExistence type="predicted"/>
<feature type="transmembrane region" description="Helical" evidence="1">
    <location>
        <begin position="53"/>
        <end position="71"/>
    </location>
</feature>
<dbReference type="Proteomes" id="UP000053235">
    <property type="component" value="Unassembled WGS sequence"/>
</dbReference>
<evidence type="ECO:0000313" key="3">
    <source>
        <dbReference type="Proteomes" id="UP000053235"/>
    </source>
</evidence>
<keyword evidence="1" id="KW-1133">Transmembrane helix</keyword>
<dbReference type="Pfam" id="PF07330">
    <property type="entry name" value="DUF1467"/>
    <property type="match status" value="1"/>
</dbReference>
<dbReference type="RefSeq" id="WP_055672865.1">
    <property type="nucleotide sequence ID" value="NZ_CXWD01000014.1"/>
</dbReference>
<dbReference type="AlphaFoldDB" id="A0A0M7AFM8"/>
<dbReference type="InterPro" id="IPR009935">
    <property type="entry name" value="DUF1467"/>
</dbReference>
<reference evidence="3" key="1">
    <citation type="submission" date="2015-07" db="EMBL/GenBank/DDBJ databases">
        <authorList>
            <person name="Rodrigo-Torres Lidia"/>
            <person name="Arahal R.David."/>
        </authorList>
    </citation>
    <scope>NUCLEOTIDE SEQUENCE [LARGE SCALE GENOMIC DNA]</scope>
    <source>
        <strain evidence="3">CECT 5112</strain>
    </source>
</reference>
<name>A0A0M7AFM8_9HYPH</name>
<sequence length="96" mass="10795">MSLAFSLAIFFMMWWIILFAMLPFGMRRTQEEAGEVIPGSEASAPERPRMLRVLLMTTVVTCVLFAGYMWLRSSGFGLDDIPFFMPPSESYSTPGG</sequence>
<keyword evidence="1" id="KW-0472">Membrane</keyword>
<keyword evidence="3" id="KW-1185">Reference proteome</keyword>
<gene>
    <name evidence="2" type="ORF">LAX5112_03472</name>
</gene>
<dbReference type="OrthoDB" id="9804637at2"/>
<feature type="transmembrane region" description="Helical" evidence="1">
    <location>
        <begin position="6"/>
        <end position="24"/>
    </location>
</feature>